<organism evidence="7 8">
    <name type="scientific">Rhodamnia argentea</name>
    <dbReference type="NCBI Taxonomy" id="178133"/>
    <lineage>
        <taxon>Eukaryota</taxon>
        <taxon>Viridiplantae</taxon>
        <taxon>Streptophyta</taxon>
        <taxon>Embryophyta</taxon>
        <taxon>Tracheophyta</taxon>
        <taxon>Spermatophyta</taxon>
        <taxon>Magnoliopsida</taxon>
        <taxon>eudicotyledons</taxon>
        <taxon>Gunneridae</taxon>
        <taxon>Pentapetalae</taxon>
        <taxon>rosids</taxon>
        <taxon>malvids</taxon>
        <taxon>Myrtales</taxon>
        <taxon>Myrtaceae</taxon>
        <taxon>Myrtoideae</taxon>
        <taxon>Myrteae</taxon>
        <taxon>Australasian group</taxon>
        <taxon>Rhodamnia</taxon>
    </lineage>
</organism>
<dbReference type="Pfam" id="PF01453">
    <property type="entry name" value="B_lectin"/>
    <property type="match status" value="1"/>
</dbReference>
<evidence type="ECO:0000313" key="8">
    <source>
        <dbReference type="RefSeq" id="XP_030517937.1"/>
    </source>
</evidence>
<dbReference type="SUPFAM" id="SSF56112">
    <property type="entry name" value="Protein kinase-like (PK-like)"/>
    <property type="match status" value="1"/>
</dbReference>
<dbReference type="InterPro" id="IPR000719">
    <property type="entry name" value="Prot_kinase_dom"/>
</dbReference>
<dbReference type="GO" id="GO:0004672">
    <property type="term" value="F:protein kinase activity"/>
    <property type="evidence" value="ECO:0007669"/>
    <property type="project" value="InterPro"/>
</dbReference>
<dbReference type="Pfam" id="PF07714">
    <property type="entry name" value="PK_Tyr_Ser-Thr"/>
    <property type="match status" value="1"/>
</dbReference>
<dbReference type="InterPro" id="IPR011009">
    <property type="entry name" value="Kinase-like_dom_sf"/>
</dbReference>
<evidence type="ECO:0000259" key="5">
    <source>
        <dbReference type="PROSITE" id="PS50011"/>
    </source>
</evidence>
<reference evidence="7" key="1">
    <citation type="submission" date="2025-05" db="UniProtKB">
        <authorList>
            <consortium name="RefSeq"/>
        </authorList>
    </citation>
    <scope>NUCLEOTIDE SEQUENCE [LARGE SCALE GENOMIC DNA]</scope>
</reference>
<dbReference type="InterPro" id="IPR036426">
    <property type="entry name" value="Bulb-type_lectin_dom_sf"/>
</dbReference>
<dbReference type="CDD" id="cd00028">
    <property type="entry name" value="B_lectin"/>
    <property type="match status" value="1"/>
</dbReference>
<reference evidence="8" key="2">
    <citation type="submission" date="2025-08" db="UniProtKB">
        <authorList>
            <consortium name="RefSeq"/>
        </authorList>
    </citation>
    <scope>IDENTIFICATION</scope>
    <source>
        <tissue evidence="8">Leaf</tissue>
    </source>
</reference>
<sequence>MAVSLSLQTQSLNVEQKMDVLCLLLVTGNLVLCFLVFIAAVDTIDASQPLSDDETIALSGGTFELGFFSPGHLMGGYLGIWYKNVPFRTVAWVANRSNPINDPSVTLMINSTGNIVLLSCNGSIVWCANTTEQALNTVLQLLDNGNLVLRDDKNGSLDTYAWQSFNYPTDTFLPEMRLGWDLKIGLDPQLSMELHDWSKGCVRSKPLNCSTTAGIIKYWNIKLLDTTHCLVGSTLSLIQISKDEETDVRCGFGPVYKVEQNLDGLDNLKQSMMILQLELNLPIVLFFTLYYFQISSSQGLRELKNEVILIAELQHWNLVKLLGCPVQGDDKMLIYQYMPNKSLDASIIGNLDDVFQFRFKMQPLPGDKRNHKLLDWHKRFDIICGVARGLPYLH</sequence>
<dbReference type="PANTHER" id="PTHR32444">
    <property type="entry name" value="BULB-TYPE LECTIN DOMAIN-CONTAINING PROTEIN"/>
    <property type="match status" value="1"/>
</dbReference>
<accession>A0A8B8N684</accession>
<dbReference type="PANTHER" id="PTHR32444:SF234">
    <property type="entry name" value="RECEPTOR-LIKE SERINE_THREONINE-PROTEIN KINASE"/>
    <property type="match status" value="1"/>
</dbReference>
<dbReference type="FunFam" id="2.90.10.10:FF:000001">
    <property type="entry name" value="G-type lectin S-receptor-like serine/threonine-protein kinase"/>
    <property type="match status" value="1"/>
</dbReference>
<dbReference type="PROSITE" id="PS50927">
    <property type="entry name" value="BULB_LECTIN"/>
    <property type="match status" value="1"/>
</dbReference>
<dbReference type="SMART" id="SM00108">
    <property type="entry name" value="B_lectin"/>
    <property type="match status" value="1"/>
</dbReference>
<dbReference type="OrthoDB" id="1936886at2759"/>
<gene>
    <name evidence="8" type="primary">LOC115731416</name>
</gene>
<dbReference type="SUPFAM" id="SSF51110">
    <property type="entry name" value="alpha-D-mannose-specific plant lectins"/>
    <property type="match status" value="1"/>
</dbReference>
<dbReference type="RefSeq" id="XP_030517937.1">
    <property type="nucleotide sequence ID" value="XM_030662077.2"/>
</dbReference>
<feature type="transmembrane region" description="Helical" evidence="4">
    <location>
        <begin position="20"/>
        <end position="41"/>
    </location>
</feature>
<dbReference type="GeneID" id="115731416"/>
<evidence type="ECO:0000256" key="1">
    <source>
        <dbReference type="ARBA" id="ARBA00022729"/>
    </source>
</evidence>
<dbReference type="AlphaFoldDB" id="A0A8B8N684"/>
<keyword evidence="2" id="KW-1015">Disulfide bond</keyword>
<evidence type="ECO:0000259" key="6">
    <source>
        <dbReference type="PROSITE" id="PS50927"/>
    </source>
</evidence>
<dbReference type="Proteomes" id="UP000827889">
    <property type="component" value="Chromosome 2"/>
</dbReference>
<feature type="domain" description="Bulb-type lectin" evidence="6">
    <location>
        <begin position="41"/>
        <end position="162"/>
    </location>
</feature>
<evidence type="ECO:0000313" key="7">
    <source>
        <dbReference type="Proteomes" id="UP000827889"/>
    </source>
</evidence>
<keyword evidence="4" id="KW-1133">Transmembrane helix</keyword>
<dbReference type="Gene3D" id="2.90.10.10">
    <property type="entry name" value="Bulb-type lectin domain"/>
    <property type="match status" value="1"/>
</dbReference>
<feature type="domain" description="Protein kinase" evidence="5">
    <location>
        <begin position="241"/>
        <end position="394"/>
    </location>
</feature>
<dbReference type="Gene3D" id="1.10.510.10">
    <property type="entry name" value="Transferase(Phosphotransferase) domain 1"/>
    <property type="match status" value="1"/>
</dbReference>
<evidence type="ECO:0000256" key="3">
    <source>
        <dbReference type="ARBA" id="ARBA00023180"/>
    </source>
</evidence>
<keyword evidence="4" id="KW-0472">Membrane</keyword>
<keyword evidence="7" id="KW-1185">Reference proteome</keyword>
<dbReference type="PROSITE" id="PS50011">
    <property type="entry name" value="PROTEIN_KINASE_DOM"/>
    <property type="match status" value="1"/>
</dbReference>
<evidence type="ECO:0000256" key="2">
    <source>
        <dbReference type="ARBA" id="ARBA00023157"/>
    </source>
</evidence>
<dbReference type="GO" id="GO:0005524">
    <property type="term" value="F:ATP binding"/>
    <property type="evidence" value="ECO:0007669"/>
    <property type="project" value="InterPro"/>
</dbReference>
<dbReference type="InterPro" id="IPR001480">
    <property type="entry name" value="Bulb-type_lectin_dom"/>
</dbReference>
<keyword evidence="3" id="KW-0325">Glycoprotein</keyword>
<protein>
    <submittedName>
        <fullName evidence="8">G-type lectin S-receptor-like serine/threonine-protein kinase At1g11330</fullName>
    </submittedName>
</protein>
<keyword evidence="1" id="KW-0732">Signal</keyword>
<evidence type="ECO:0000256" key="4">
    <source>
        <dbReference type="SAM" id="Phobius"/>
    </source>
</evidence>
<proteinExistence type="predicted"/>
<dbReference type="KEGG" id="rarg:115731416"/>
<name>A0A8B8N684_9MYRT</name>
<keyword evidence="4" id="KW-0812">Transmembrane</keyword>
<dbReference type="InterPro" id="IPR001245">
    <property type="entry name" value="Ser-Thr/Tyr_kinase_cat_dom"/>
</dbReference>